<protein>
    <submittedName>
        <fullName evidence="2">Uncharacterized protein</fullName>
    </submittedName>
</protein>
<feature type="transmembrane region" description="Helical" evidence="1">
    <location>
        <begin position="12"/>
        <end position="34"/>
    </location>
</feature>
<evidence type="ECO:0000313" key="3">
    <source>
        <dbReference type="Proteomes" id="UP001244640"/>
    </source>
</evidence>
<keyword evidence="1" id="KW-0812">Transmembrane</keyword>
<gene>
    <name evidence="2" type="ORF">QE382_002866</name>
</gene>
<organism evidence="2 3">
    <name type="scientific">Sphingobacterium zeae</name>
    <dbReference type="NCBI Taxonomy" id="1776859"/>
    <lineage>
        <taxon>Bacteria</taxon>
        <taxon>Pseudomonadati</taxon>
        <taxon>Bacteroidota</taxon>
        <taxon>Sphingobacteriia</taxon>
        <taxon>Sphingobacteriales</taxon>
        <taxon>Sphingobacteriaceae</taxon>
        <taxon>Sphingobacterium</taxon>
    </lineage>
</organism>
<sequence length="75" mass="8171">MIEALIYVIHTGNLTAISAKILFAIHIILLQIGGPVDPTWPIILLIAALGFLVYILFGVILIKTRNINSTAHHGE</sequence>
<feature type="transmembrane region" description="Helical" evidence="1">
    <location>
        <begin position="40"/>
        <end position="62"/>
    </location>
</feature>
<evidence type="ECO:0000256" key="1">
    <source>
        <dbReference type="SAM" id="Phobius"/>
    </source>
</evidence>
<comment type="caution">
    <text evidence="2">The sequence shown here is derived from an EMBL/GenBank/DDBJ whole genome shotgun (WGS) entry which is preliminary data.</text>
</comment>
<reference evidence="2 3" key="1">
    <citation type="submission" date="2023-07" db="EMBL/GenBank/DDBJ databases">
        <title>Functional and genomic diversity of the sorghum phyllosphere microbiome.</title>
        <authorList>
            <person name="Shade A."/>
        </authorList>
    </citation>
    <scope>NUCLEOTIDE SEQUENCE [LARGE SCALE GENOMIC DNA]</scope>
    <source>
        <strain evidence="2 3">SORGH_AS_0892</strain>
    </source>
</reference>
<keyword evidence="3" id="KW-1185">Reference proteome</keyword>
<name>A0ABU0U7F3_9SPHI</name>
<keyword evidence="1" id="KW-1133">Transmembrane helix</keyword>
<proteinExistence type="predicted"/>
<dbReference type="RefSeq" id="WP_307186454.1">
    <property type="nucleotide sequence ID" value="NZ_JAUTBA010000001.1"/>
</dbReference>
<dbReference type="EMBL" id="JAUTBA010000001">
    <property type="protein sequence ID" value="MDQ1150882.1"/>
    <property type="molecule type" value="Genomic_DNA"/>
</dbReference>
<dbReference type="Proteomes" id="UP001244640">
    <property type="component" value="Unassembled WGS sequence"/>
</dbReference>
<accession>A0ABU0U7F3</accession>
<evidence type="ECO:0000313" key="2">
    <source>
        <dbReference type="EMBL" id="MDQ1150882.1"/>
    </source>
</evidence>
<keyword evidence="1" id="KW-0472">Membrane</keyword>